<comment type="caution">
    <text evidence="1">The sequence shown here is derived from an EMBL/GenBank/DDBJ whole genome shotgun (WGS) entry which is preliminary data.</text>
</comment>
<gene>
    <name evidence="1" type="ORF">EV182_007378</name>
</gene>
<feature type="non-terminal residue" evidence="1">
    <location>
        <position position="1"/>
    </location>
</feature>
<proteinExistence type="predicted"/>
<sequence length="190" mass="21415">VPSKKDGYNLQKYLNCPIDLPQGTSLESLVIECMVFSSRTSLTITEILASLQASHPHLVPKPSSSPSDNAANHQLSQVWRAHISHTLLNSPCFGRVVRKVKDASNKVVEDKWYYDPARDHDKARSETYCGVVRTARRCTLSDKQYYFKPPPKLPNYRRYKDRIHSPSQHGRPRNNAAIGSSGSSPRIEKA</sequence>
<reference evidence="1" key="1">
    <citation type="submission" date="2022-06" db="EMBL/GenBank/DDBJ databases">
        <title>Phylogenomic reconstructions and comparative analyses of Kickxellomycotina fungi.</title>
        <authorList>
            <person name="Reynolds N.K."/>
            <person name="Stajich J.E."/>
            <person name="Barry K."/>
            <person name="Grigoriev I.V."/>
            <person name="Crous P."/>
            <person name="Smith M.E."/>
        </authorList>
    </citation>
    <scope>NUCLEOTIDE SEQUENCE</scope>
    <source>
        <strain evidence="1">RSA 2271</strain>
    </source>
</reference>
<dbReference type="Proteomes" id="UP001145114">
    <property type="component" value="Unassembled WGS sequence"/>
</dbReference>
<organism evidence="1 2">
    <name type="scientific">Spiromyces aspiralis</name>
    <dbReference type="NCBI Taxonomy" id="68401"/>
    <lineage>
        <taxon>Eukaryota</taxon>
        <taxon>Fungi</taxon>
        <taxon>Fungi incertae sedis</taxon>
        <taxon>Zoopagomycota</taxon>
        <taxon>Kickxellomycotina</taxon>
        <taxon>Kickxellomycetes</taxon>
        <taxon>Kickxellales</taxon>
        <taxon>Kickxellaceae</taxon>
        <taxon>Spiromyces</taxon>
    </lineage>
</organism>
<protein>
    <submittedName>
        <fullName evidence="1">Uncharacterized protein</fullName>
    </submittedName>
</protein>
<name>A0ACC1HAJ0_9FUNG</name>
<accession>A0ACC1HAJ0</accession>
<keyword evidence="2" id="KW-1185">Reference proteome</keyword>
<evidence type="ECO:0000313" key="1">
    <source>
        <dbReference type="EMBL" id="KAJ1671911.1"/>
    </source>
</evidence>
<dbReference type="EMBL" id="JAMZIH010008532">
    <property type="protein sequence ID" value="KAJ1671911.1"/>
    <property type="molecule type" value="Genomic_DNA"/>
</dbReference>
<evidence type="ECO:0000313" key="2">
    <source>
        <dbReference type="Proteomes" id="UP001145114"/>
    </source>
</evidence>